<evidence type="ECO:0000313" key="2">
    <source>
        <dbReference type="EMBL" id="EIW78070.1"/>
    </source>
</evidence>
<feature type="compositionally biased region" description="Low complexity" evidence="1">
    <location>
        <begin position="170"/>
        <end position="189"/>
    </location>
</feature>
<dbReference type="EMBL" id="JH711583">
    <property type="protein sequence ID" value="EIW78070.1"/>
    <property type="molecule type" value="Genomic_DNA"/>
</dbReference>
<accession>A0A5M3MGK6</accession>
<dbReference type="RefSeq" id="XP_007771925.1">
    <property type="nucleotide sequence ID" value="XM_007773735.1"/>
</dbReference>
<protein>
    <submittedName>
        <fullName evidence="2">Uncharacterized protein</fullName>
    </submittedName>
</protein>
<feature type="region of interest" description="Disordered" evidence="1">
    <location>
        <begin position="170"/>
        <end position="266"/>
    </location>
</feature>
<dbReference type="AlphaFoldDB" id="A0A5M3MGK6"/>
<dbReference type="KEGG" id="cput:CONPUDRAFT_75800"/>
<keyword evidence="3" id="KW-1185">Reference proteome</keyword>
<name>A0A5M3MGK6_CONPW</name>
<proteinExistence type="predicted"/>
<evidence type="ECO:0000313" key="3">
    <source>
        <dbReference type="Proteomes" id="UP000053558"/>
    </source>
</evidence>
<reference evidence="3" key="1">
    <citation type="journal article" date="2012" name="Science">
        <title>The Paleozoic origin of enzymatic lignin decomposition reconstructed from 31 fungal genomes.</title>
        <authorList>
            <person name="Floudas D."/>
            <person name="Binder M."/>
            <person name="Riley R."/>
            <person name="Barry K."/>
            <person name="Blanchette R.A."/>
            <person name="Henrissat B."/>
            <person name="Martinez A.T."/>
            <person name="Otillar R."/>
            <person name="Spatafora J.W."/>
            <person name="Yadav J.S."/>
            <person name="Aerts A."/>
            <person name="Benoit I."/>
            <person name="Boyd A."/>
            <person name="Carlson A."/>
            <person name="Copeland A."/>
            <person name="Coutinho P.M."/>
            <person name="de Vries R.P."/>
            <person name="Ferreira P."/>
            <person name="Findley K."/>
            <person name="Foster B."/>
            <person name="Gaskell J."/>
            <person name="Glotzer D."/>
            <person name="Gorecki P."/>
            <person name="Heitman J."/>
            <person name="Hesse C."/>
            <person name="Hori C."/>
            <person name="Igarashi K."/>
            <person name="Jurgens J.A."/>
            <person name="Kallen N."/>
            <person name="Kersten P."/>
            <person name="Kohler A."/>
            <person name="Kuees U."/>
            <person name="Kumar T.K.A."/>
            <person name="Kuo A."/>
            <person name="LaButti K."/>
            <person name="Larrondo L.F."/>
            <person name="Lindquist E."/>
            <person name="Ling A."/>
            <person name="Lombard V."/>
            <person name="Lucas S."/>
            <person name="Lundell T."/>
            <person name="Martin R."/>
            <person name="McLaughlin D.J."/>
            <person name="Morgenstern I."/>
            <person name="Morin E."/>
            <person name="Murat C."/>
            <person name="Nagy L.G."/>
            <person name="Nolan M."/>
            <person name="Ohm R.A."/>
            <person name="Patyshakuliyeva A."/>
            <person name="Rokas A."/>
            <person name="Ruiz-Duenas F.J."/>
            <person name="Sabat G."/>
            <person name="Salamov A."/>
            <person name="Samejima M."/>
            <person name="Schmutz J."/>
            <person name="Slot J.C."/>
            <person name="St John F."/>
            <person name="Stenlid J."/>
            <person name="Sun H."/>
            <person name="Sun S."/>
            <person name="Syed K."/>
            <person name="Tsang A."/>
            <person name="Wiebenga A."/>
            <person name="Young D."/>
            <person name="Pisabarro A."/>
            <person name="Eastwood D.C."/>
            <person name="Martin F."/>
            <person name="Cullen D."/>
            <person name="Grigoriev I.V."/>
            <person name="Hibbett D.S."/>
        </authorList>
    </citation>
    <scope>NUCLEOTIDE SEQUENCE [LARGE SCALE GENOMIC DNA]</scope>
    <source>
        <strain evidence="3">RWD-64-598 SS2</strain>
    </source>
</reference>
<dbReference type="Proteomes" id="UP000053558">
    <property type="component" value="Unassembled WGS sequence"/>
</dbReference>
<evidence type="ECO:0000256" key="1">
    <source>
        <dbReference type="SAM" id="MobiDB-lite"/>
    </source>
</evidence>
<organism evidence="2 3">
    <name type="scientific">Coniophora puteana (strain RWD-64-598)</name>
    <name type="common">Brown rot fungus</name>
    <dbReference type="NCBI Taxonomy" id="741705"/>
    <lineage>
        <taxon>Eukaryota</taxon>
        <taxon>Fungi</taxon>
        <taxon>Dikarya</taxon>
        <taxon>Basidiomycota</taxon>
        <taxon>Agaricomycotina</taxon>
        <taxon>Agaricomycetes</taxon>
        <taxon>Agaricomycetidae</taxon>
        <taxon>Boletales</taxon>
        <taxon>Coniophorineae</taxon>
        <taxon>Coniophoraceae</taxon>
        <taxon>Coniophora</taxon>
    </lineage>
</organism>
<comment type="caution">
    <text evidence="2">The sequence shown here is derived from an EMBL/GenBank/DDBJ whole genome shotgun (WGS) entry which is preliminary data.</text>
</comment>
<gene>
    <name evidence="2" type="ORF">CONPUDRAFT_75800</name>
</gene>
<sequence length="439" mass="48872">MSTSSSSDAREPTPNMPTWVKHLYDDNLPATGDQMQQLMDLAEQRMERGLGVWMQGGYSVQQACKCLRTEVLCNRPIYEYARRKFPGQTIPGPNAMAVAVAGGDIKKLLDEIHDQEWIAARTQWRSRHFIADVSLGDNQWWTKPSRGAGAPARALAEGSGFDYRHLPQIAAPSEPSSSASGSSSANARRAVMDDARQVKSRKRRRREELDDEDQDGAGADVNEGASSAKGKKRARTKQDQRKPPAGAGADALQPGEDTITEPRKRNKSIAEIGPEELLRDPAVPCTPCTTASIRCRRVGRWTCTPCARAKVHCNVRKLNEEAGHPIADETPRPGAGVIWQMPKSGMDWSMEPGDNEIYMTTIWKIVRPSSTCESTLYTMPDFLYPLSETMSAGSIMNRVRAETSLADIATVFEKITILPNWEEKWGGERRTPRRARQWY</sequence>
<dbReference type="GeneID" id="19209424"/>